<feature type="transmembrane region" description="Helical" evidence="1">
    <location>
        <begin position="62"/>
        <end position="83"/>
    </location>
</feature>
<keyword evidence="1" id="KW-1133">Transmembrane helix</keyword>
<accession>A0A2M6UR02</accession>
<protein>
    <submittedName>
        <fullName evidence="2">Uncharacterized protein</fullName>
    </submittedName>
</protein>
<gene>
    <name evidence="2" type="ORF">CEV08_07660</name>
</gene>
<dbReference type="RefSeq" id="WP_100131070.1">
    <property type="nucleotide sequence ID" value="NZ_CADDYJ010000024.1"/>
</dbReference>
<reference evidence="2 3" key="1">
    <citation type="submission" date="2017-06" db="EMBL/GenBank/DDBJ databases">
        <title>Draft genome of Bartonella tribocorum C635.</title>
        <authorList>
            <person name="Hadjadj L."/>
            <person name="Jiyipong T."/>
            <person name="Diene S.M."/>
            <person name="Morand S."/>
            <person name="Rolain J.-M."/>
        </authorList>
    </citation>
    <scope>NUCLEOTIDE SEQUENCE [LARGE SCALE GENOMIC DNA]</scope>
    <source>
        <strain evidence="2 3">C635</strain>
    </source>
</reference>
<name>A0A2M6UR02_9HYPH</name>
<organism evidence="2 3">
    <name type="scientific">Bartonella tribocorum</name>
    <dbReference type="NCBI Taxonomy" id="85701"/>
    <lineage>
        <taxon>Bacteria</taxon>
        <taxon>Pseudomonadati</taxon>
        <taxon>Pseudomonadota</taxon>
        <taxon>Alphaproteobacteria</taxon>
        <taxon>Hyphomicrobiales</taxon>
        <taxon>Bartonellaceae</taxon>
        <taxon>Bartonella</taxon>
    </lineage>
</organism>
<evidence type="ECO:0000313" key="2">
    <source>
        <dbReference type="EMBL" id="PIT68620.1"/>
    </source>
</evidence>
<evidence type="ECO:0000256" key="1">
    <source>
        <dbReference type="SAM" id="Phobius"/>
    </source>
</evidence>
<evidence type="ECO:0000313" key="3">
    <source>
        <dbReference type="Proteomes" id="UP000230791"/>
    </source>
</evidence>
<keyword evidence="1" id="KW-0472">Membrane</keyword>
<proteinExistence type="predicted"/>
<dbReference type="AlphaFoldDB" id="A0A2M6UR02"/>
<dbReference type="EMBL" id="NJPP01000034">
    <property type="protein sequence ID" value="PIT68620.1"/>
    <property type="molecule type" value="Genomic_DNA"/>
</dbReference>
<sequence length="107" mass="11671">MAIFFSQVLGVNAGSLSSKLRDTGFISIMTRGNGAIKDLDMIISTLGKQGDEKSAEKNIKKVATFMAFTASLFGALSYVIYYFSRPVPKDPNAKILNDAIYGLWLLP</sequence>
<comment type="caution">
    <text evidence="2">The sequence shown here is derived from an EMBL/GenBank/DDBJ whole genome shotgun (WGS) entry which is preliminary data.</text>
</comment>
<dbReference type="Proteomes" id="UP000230791">
    <property type="component" value="Unassembled WGS sequence"/>
</dbReference>
<keyword evidence="1" id="KW-0812">Transmembrane</keyword>